<keyword evidence="3" id="KW-0804">Transcription</keyword>
<dbReference type="PROSITE" id="PS50995">
    <property type="entry name" value="HTH_MARR_2"/>
    <property type="match status" value="1"/>
</dbReference>
<dbReference type="PROSITE" id="PS01117">
    <property type="entry name" value="HTH_MARR_1"/>
    <property type="match status" value="1"/>
</dbReference>
<dbReference type="EMBL" id="CCBB010000001">
    <property type="protein sequence ID" value="CDO07290.1"/>
    <property type="molecule type" value="Genomic_DNA"/>
</dbReference>
<evidence type="ECO:0000313" key="7">
    <source>
        <dbReference type="Proteomes" id="UP000028870"/>
    </source>
</evidence>
<dbReference type="InterPro" id="IPR036390">
    <property type="entry name" value="WH_DNA-bd_sf"/>
</dbReference>
<feature type="region of interest" description="Disordered" evidence="4">
    <location>
        <begin position="170"/>
        <end position="192"/>
    </location>
</feature>
<dbReference type="PANTHER" id="PTHR35790">
    <property type="entry name" value="HTH-TYPE TRANSCRIPTIONAL REGULATOR PCHR"/>
    <property type="match status" value="1"/>
</dbReference>
<name>W9BJY9_MYCCO</name>
<dbReference type="eggNOG" id="COG1846">
    <property type="taxonomic scope" value="Bacteria"/>
</dbReference>
<evidence type="ECO:0000259" key="5">
    <source>
        <dbReference type="PROSITE" id="PS50995"/>
    </source>
</evidence>
<dbReference type="OrthoDB" id="4717105at2"/>
<dbReference type="GO" id="GO:0003700">
    <property type="term" value="F:DNA-binding transcription factor activity"/>
    <property type="evidence" value="ECO:0007669"/>
    <property type="project" value="InterPro"/>
</dbReference>
<evidence type="ECO:0000313" key="6">
    <source>
        <dbReference type="EMBL" id="CDO07290.1"/>
    </source>
</evidence>
<protein>
    <submittedName>
        <fullName evidence="6">MarR family transcriptional regulator</fullName>
    </submittedName>
</protein>
<keyword evidence="7" id="KW-1185">Reference proteome</keyword>
<dbReference type="Gene3D" id="1.10.10.10">
    <property type="entry name" value="Winged helix-like DNA-binding domain superfamily/Winged helix DNA-binding domain"/>
    <property type="match status" value="1"/>
</dbReference>
<dbReference type="InterPro" id="IPR052067">
    <property type="entry name" value="Metal_resp_HTH_trans_reg"/>
</dbReference>
<feature type="domain" description="HTH marR-type" evidence="5">
    <location>
        <begin position="7"/>
        <end position="160"/>
    </location>
</feature>
<dbReference type="InterPro" id="IPR023187">
    <property type="entry name" value="Tscrpt_reg_MarR-type_CS"/>
</dbReference>
<dbReference type="InterPro" id="IPR000835">
    <property type="entry name" value="HTH_MarR-typ"/>
</dbReference>
<dbReference type="Pfam" id="PF12802">
    <property type="entry name" value="MarR_2"/>
    <property type="match status" value="1"/>
</dbReference>
<organism evidence="6 7">
    <name type="scientific">Mycolicibacterium cosmeticum</name>
    <dbReference type="NCBI Taxonomy" id="258533"/>
    <lineage>
        <taxon>Bacteria</taxon>
        <taxon>Bacillati</taxon>
        <taxon>Actinomycetota</taxon>
        <taxon>Actinomycetes</taxon>
        <taxon>Mycobacteriales</taxon>
        <taxon>Mycobacteriaceae</taxon>
        <taxon>Mycolicibacterium</taxon>
    </lineage>
</organism>
<dbReference type="InterPro" id="IPR036388">
    <property type="entry name" value="WH-like_DNA-bd_sf"/>
</dbReference>
<dbReference type="STRING" id="258533.BN977_02096"/>
<dbReference type="Proteomes" id="UP000028870">
    <property type="component" value="Unassembled WGS sequence"/>
</dbReference>
<gene>
    <name evidence="6" type="ORF">BN977_02096</name>
</gene>
<sequence>MVSMKTKSALIDAVNTLVGAVGDKFDTGEDGDPERDFMVQRCPKRLEPVIRGLPTLSMHLLAAIADEPSSLVGLAARSGQLKGTVSKHVQRLVDAGLVQRSPVPGNRKEIQLGLTVDGKLLTAAHAELHDEMDRGVREFLQRYSNADLQVLEKVLRDLLAARKDGVRIVPGGERSDGEWPGRAQRRGMTPRG</sequence>
<dbReference type="SMART" id="SM00347">
    <property type="entry name" value="HTH_MARR"/>
    <property type="match status" value="1"/>
</dbReference>
<evidence type="ECO:0000256" key="4">
    <source>
        <dbReference type="SAM" id="MobiDB-lite"/>
    </source>
</evidence>
<comment type="caution">
    <text evidence="6">The sequence shown here is derived from an EMBL/GenBank/DDBJ whole genome shotgun (WGS) entry which is preliminary data.</text>
</comment>
<evidence type="ECO:0000256" key="3">
    <source>
        <dbReference type="ARBA" id="ARBA00023163"/>
    </source>
</evidence>
<dbReference type="GO" id="GO:0003677">
    <property type="term" value="F:DNA binding"/>
    <property type="evidence" value="ECO:0007669"/>
    <property type="project" value="UniProtKB-KW"/>
</dbReference>
<dbReference type="AlphaFoldDB" id="W9BJY9"/>
<reference evidence="6" key="2">
    <citation type="submission" date="2014-03" db="EMBL/GenBank/DDBJ databases">
        <authorList>
            <person name="Urmite Genomes"/>
        </authorList>
    </citation>
    <scope>NUCLEOTIDE SEQUENCE</scope>
    <source>
        <strain evidence="6">DSM 44829</strain>
    </source>
</reference>
<proteinExistence type="predicted"/>
<evidence type="ECO:0000256" key="2">
    <source>
        <dbReference type="ARBA" id="ARBA00023125"/>
    </source>
</evidence>
<evidence type="ECO:0000256" key="1">
    <source>
        <dbReference type="ARBA" id="ARBA00023015"/>
    </source>
</evidence>
<reference evidence="6" key="1">
    <citation type="submission" date="2014-03" db="EMBL/GenBank/DDBJ databases">
        <title>Draft Genome Sequence of Mycobacterium cosmeticum DSM 44829.</title>
        <authorList>
            <person name="Croce O."/>
            <person name="Robert C."/>
            <person name="Raoult D."/>
            <person name="Drancourt M."/>
        </authorList>
    </citation>
    <scope>NUCLEOTIDE SEQUENCE [LARGE SCALE GENOMIC DNA]</scope>
    <source>
        <strain evidence="6">DSM 44829</strain>
    </source>
</reference>
<dbReference type="PANTHER" id="PTHR35790:SF4">
    <property type="entry name" value="HTH-TYPE TRANSCRIPTIONAL REGULATOR PCHR"/>
    <property type="match status" value="1"/>
</dbReference>
<keyword evidence="1" id="KW-0805">Transcription regulation</keyword>
<dbReference type="SUPFAM" id="SSF46785">
    <property type="entry name" value="Winged helix' DNA-binding domain"/>
    <property type="match status" value="1"/>
</dbReference>
<accession>W9BJY9</accession>
<keyword evidence="2" id="KW-0238">DNA-binding</keyword>